<gene>
    <name evidence="1" type="ORF">HPBE_LOCUS25523</name>
</gene>
<evidence type="ECO:0000313" key="2">
    <source>
        <dbReference type="Proteomes" id="UP000050761"/>
    </source>
</evidence>
<evidence type="ECO:0000313" key="3">
    <source>
        <dbReference type="WBParaSite" id="HPBE_0002552401-mRNA-1"/>
    </source>
</evidence>
<dbReference type="WBParaSite" id="HPBE_0002552401-mRNA-1">
    <property type="protein sequence ID" value="HPBE_0002552401-mRNA-1"/>
    <property type="gene ID" value="HPBE_0002552401"/>
</dbReference>
<dbReference type="EMBL" id="UZAH01038059">
    <property type="protein sequence ID" value="VDP51885.1"/>
    <property type="molecule type" value="Genomic_DNA"/>
</dbReference>
<accession>A0A183GS54</accession>
<protein>
    <submittedName>
        <fullName evidence="3">Integrase_SAM-like_N domain-containing protein</fullName>
    </submittedName>
</protein>
<accession>A0A3P8F8C9</accession>
<organism evidence="2 3">
    <name type="scientific">Heligmosomoides polygyrus</name>
    <name type="common">Parasitic roundworm</name>
    <dbReference type="NCBI Taxonomy" id="6339"/>
    <lineage>
        <taxon>Eukaryota</taxon>
        <taxon>Metazoa</taxon>
        <taxon>Ecdysozoa</taxon>
        <taxon>Nematoda</taxon>
        <taxon>Chromadorea</taxon>
        <taxon>Rhabditida</taxon>
        <taxon>Rhabditina</taxon>
        <taxon>Rhabditomorpha</taxon>
        <taxon>Strongyloidea</taxon>
        <taxon>Heligmosomidae</taxon>
        <taxon>Heligmosomoides</taxon>
    </lineage>
</organism>
<name>A0A183GS54_HELPZ</name>
<dbReference type="AlphaFoldDB" id="A0A183GS54"/>
<keyword evidence="2" id="KW-1185">Reference proteome</keyword>
<reference evidence="1 2" key="1">
    <citation type="submission" date="2018-11" db="EMBL/GenBank/DDBJ databases">
        <authorList>
            <consortium name="Pathogen Informatics"/>
        </authorList>
    </citation>
    <scope>NUCLEOTIDE SEQUENCE [LARGE SCALE GENOMIC DNA]</scope>
</reference>
<dbReference type="Proteomes" id="UP000050761">
    <property type="component" value="Unassembled WGS sequence"/>
</dbReference>
<reference evidence="3" key="2">
    <citation type="submission" date="2019-09" db="UniProtKB">
        <authorList>
            <consortium name="WormBaseParasite"/>
        </authorList>
    </citation>
    <scope>IDENTIFICATION</scope>
</reference>
<sequence>MWTSEENKVYQDQVNRKVLLELVRITGLAVPQKANYDVILLDFAQKILVPKRSSKPFQLAGTDWLHQHRTGHNTAQAIRAKMCYEFWRFFMKSGRRRLYEYNKKNSTDIGIVRVETKPVMDQEKLGLTIRKTLREAWHAAKIKGDENLIKGKIVIGKEQPMCSTTAAVKLNLNMSAWQGEPLVSMQCKQEKEDIEKGALFYGSLKLDGIDVSIGESLSTKVRNKYYKDNME</sequence>
<evidence type="ECO:0000313" key="1">
    <source>
        <dbReference type="EMBL" id="VDP51885.1"/>
    </source>
</evidence>
<proteinExistence type="predicted"/>